<dbReference type="SUPFAM" id="SSF51735">
    <property type="entry name" value="NAD(P)-binding Rossmann-fold domains"/>
    <property type="match status" value="1"/>
</dbReference>
<dbReference type="PANTHER" id="PTHR43245">
    <property type="entry name" value="BIFUNCTIONAL POLYMYXIN RESISTANCE PROTEIN ARNA"/>
    <property type="match status" value="1"/>
</dbReference>
<sequence>MKAVVIGGSGFVGSHLADALLEGGHQVRVFDRRPSPYLAKGQEMFLGDILDGDQVREAVSGQDIVCNFAGIADLDEARVQALETVRQNVLGTVNLLEACRDASVRRYMHASTIYVYSNRGGFYRCSKQAAELYVEEYQKHFGLDFTIVRFGTLYGRRADRRNSIYRYLRQALSERRVRCDGTGEELREYVSVRDAARLCVQALSEEFRNEHVIITGAYPLRFRQLLELLSEILGGDIEVEFTGKENEAHYRMTPYTFEPKIGHKLTSNKYVEMGQGLLECLREIYEQIESERAETLPSKDDSH</sequence>
<dbReference type="Gene3D" id="3.40.50.720">
    <property type="entry name" value="NAD(P)-binding Rossmann-like Domain"/>
    <property type="match status" value="1"/>
</dbReference>
<evidence type="ECO:0000313" key="2">
    <source>
        <dbReference type="EMBL" id="MBI3126031.1"/>
    </source>
</evidence>
<accession>A0A932HV40</accession>
<dbReference type="InterPro" id="IPR001509">
    <property type="entry name" value="Epimerase_deHydtase"/>
</dbReference>
<gene>
    <name evidence="2" type="ORF">HYZ11_00315</name>
</gene>
<proteinExistence type="predicted"/>
<dbReference type="InterPro" id="IPR050177">
    <property type="entry name" value="Lipid_A_modif_metabolic_enz"/>
</dbReference>
<dbReference type="InterPro" id="IPR036291">
    <property type="entry name" value="NAD(P)-bd_dom_sf"/>
</dbReference>
<reference evidence="2" key="1">
    <citation type="submission" date="2020-07" db="EMBL/GenBank/DDBJ databases">
        <title>Huge and variable diversity of episymbiotic CPR bacteria and DPANN archaea in groundwater ecosystems.</title>
        <authorList>
            <person name="He C.Y."/>
            <person name="Keren R."/>
            <person name="Whittaker M."/>
            <person name="Farag I.F."/>
            <person name="Doudna J."/>
            <person name="Cate J.H.D."/>
            <person name="Banfield J.F."/>
        </authorList>
    </citation>
    <scope>NUCLEOTIDE SEQUENCE</scope>
    <source>
        <strain evidence="2">NC_groundwater_763_Ag_S-0.2um_68_21</strain>
    </source>
</reference>
<evidence type="ECO:0000259" key="1">
    <source>
        <dbReference type="Pfam" id="PF01370"/>
    </source>
</evidence>
<dbReference type="Proteomes" id="UP000782312">
    <property type="component" value="Unassembled WGS sequence"/>
</dbReference>
<evidence type="ECO:0000313" key="3">
    <source>
        <dbReference type="Proteomes" id="UP000782312"/>
    </source>
</evidence>
<comment type="caution">
    <text evidence="2">The sequence shown here is derived from an EMBL/GenBank/DDBJ whole genome shotgun (WGS) entry which is preliminary data.</text>
</comment>
<dbReference type="AlphaFoldDB" id="A0A932HV40"/>
<dbReference type="CDD" id="cd08946">
    <property type="entry name" value="SDR_e"/>
    <property type="match status" value="1"/>
</dbReference>
<protein>
    <submittedName>
        <fullName evidence="2">NAD(P)-dependent oxidoreductase</fullName>
    </submittedName>
</protein>
<dbReference type="EMBL" id="JACPUR010000001">
    <property type="protein sequence ID" value="MBI3126031.1"/>
    <property type="molecule type" value="Genomic_DNA"/>
</dbReference>
<organism evidence="2 3">
    <name type="scientific">Tectimicrobiota bacterium</name>
    <dbReference type="NCBI Taxonomy" id="2528274"/>
    <lineage>
        <taxon>Bacteria</taxon>
        <taxon>Pseudomonadati</taxon>
        <taxon>Nitrospinota/Tectimicrobiota group</taxon>
        <taxon>Candidatus Tectimicrobiota</taxon>
    </lineage>
</organism>
<dbReference type="Pfam" id="PF01370">
    <property type="entry name" value="Epimerase"/>
    <property type="match status" value="1"/>
</dbReference>
<name>A0A932HV40_UNCTE</name>
<feature type="domain" description="NAD-dependent epimerase/dehydratase" evidence="1">
    <location>
        <begin position="4"/>
        <end position="211"/>
    </location>
</feature>